<name>A0A545AV99_9ACTN</name>
<dbReference type="InterPro" id="IPR000792">
    <property type="entry name" value="Tscrpt_reg_LuxR_C"/>
</dbReference>
<evidence type="ECO:0000313" key="5">
    <source>
        <dbReference type="Proteomes" id="UP000317982"/>
    </source>
</evidence>
<dbReference type="OrthoDB" id="483at2"/>
<dbReference type="InterPro" id="IPR016032">
    <property type="entry name" value="Sig_transdc_resp-reg_C-effctor"/>
</dbReference>
<dbReference type="GO" id="GO:0005524">
    <property type="term" value="F:ATP binding"/>
    <property type="evidence" value="ECO:0007669"/>
    <property type="project" value="UniProtKB-KW"/>
</dbReference>
<dbReference type="InParanoid" id="A0A545AV99"/>
<dbReference type="Pfam" id="PF13191">
    <property type="entry name" value="AAA_16"/>
    <property type="match status" value="1"/>
</dbReference>
<keyword evidence="2" id="KW-0067">ATP-binding</keyword>
<dbReference type="EMBL" id="VIRS01000005">
    <property type="protein sequence ID" value="TQS45258.1"/>
    <property type="molecule type" value="Genomic_DNA"/>
</dbReference>
<dbReference type="InterPro" id="IPR011990">
    <property type="entry name" value="TPR-like_helical_dom_sf"/>
</dbReference>
<dbReference type="PANTHER" id="PTHR16305:SF35">
    <property type="entry name" value="TRANSCRIPTIONAL ACTIVATOR DOMAIN"/>
    <property type="match status" value="1"/>
</dbReference>
<dbReference type="GO" id="GO:0004016">
    <property type="term" value="F:adenylate cyclase activity"/>
    <property type="evidence" value="ECO:0007669"/>
    <property type="project" value="TreeGrafter"/>
</dbReference>
<dbReference type="RefSeq" id="WP_142704122.1">
    <property type="nucleotide sequence ID" value="NZ_VIRS01000005.1"/>
</dbReference>
<dbReference type="SMART" id="SM00421">
    <property type="entry name" value="HTH_LUXR"/>
    <property type="match status" value="1"/>
</dbReference>
<dbReference type="InterPro" id="IPR027417">
    <property type="entry name" value="P-loop_NTPase"/>
</dbReference>
<evidence type="ECO:0000256" key="2">
    <source>
        <dbReference type="ARBA" id="ARBA00022840"/>
    </source>
</evidence>
<reference evidence="4 5" key="1">
    <citation type="submission" date="2019-07" db="EMBL/GenBank/DDBJ databases">
        <title>Cryptosporangium phraense sp. nov., isolated from plant litter.</title>
        <authorList>
            <person name="Suriyachadkun C."/>
        </authorList>
    </citation>
    <scope>NUCLEOTIDE SEQUENCE [LARGE SCALE GENOMIC DNA]</scope>
    <source>
        <strain evidence="4 5">A-T 5661</strain>
    </source>
</reference>
<dbReference type="GO" id="GO:0006355">
    <property type="term" value="P:regulation of DNA-templated transcription"/>
    <property type="evidence" value="ECO:0007669"/>
    <property type="project" value="InterPro"/>
</dbReference>
<comment type="caution">
    <text evidence="4">The sequence shown here is derived from an EMBL/GenBank/DDBJ whole genome shotgun (WGS) entry which is preliminary data.</text>
</comment>
<evidence type="ECO:0000313" key="4">
    <source>
        <dbReference type="EMBL" id="TQS45258.1"/>
    </source>
</evidence>
<dbReference type="GO" id="GO:0005737">
    <property type="term" value="C:cytoplasm"/>
    <property type="evidence" value="ECO:0007669"/>
    <property type="project" value="TreeGrafter"/>
</dbReference>
<dbReference type="PROSITE" id="PS50043">
    <property type="entry name" value="HTH_LUXR_2"/>
    <property type="match status" value="1"/>
</dbReference>
<dbReference type="SUPFAM" id="SSF52540">
    <property type="entry name" value="P-loop containing nucleoside triphosphate hydrolases"/>
    <property type="match status" value="1"/>
</dbReference>
<dbReference type="PRINTS" id="PR00038">
    <property type="entry name" value="HTHLUXR"/>
</dbReference>
<evidence type="ECO:0000259" key="3">
    <source>
        <dbReference type="PROSITE" id="PS50043"/>
    </source>
</evidence>
<dbReference type="PROSITE" id="PS00622">
    <property type="entry name" value="HTH_LUXR_1"/>
    <property type="match status" value="1"/>
</dbReference>
<gene>
    <name evidence="4" type="ORF">FL583_09155</name>
</gene>
<sequence>MQTVGRDAERAALADLITSGGALVIEGDPGIGKTALLDAAVDDARREGFRVLRCSGLQNASPAGFEALHELLHPVLPLVDALPPKQRSALLVAFAMEDGPAPDRLVVSLAALGLLEEAAGERPVFVAVEDAQWVDPSSVAVLGFVAKRLSQAHLVLVATSRAPDEILVVPRLVLGPVDADAAEAILDDVAGDLPAVARSRILSEAGGNPLALRELAAALREHGPDRIGLESRLPTTKRLERAFLDRVADLPERSRRLLLLAAASDDADLQDVMAAARTLDIGVGDLEPLESTGLISVSGTSVRFRHPLVRSAVEGAATASEWTNAHLALAGVVPDRGRAAWHRASATLERDESVAAELDEAADRARRRGAQPEAVRAYQRAAALSTDVDRRARRLALAAETARSTGMSTEAVALLEHAEAIATEPETVADVAATRLNLSLQVGIPGHSRVELAALSAVLSRRPEDSDRRVKILWGAAIAARGRMASAADQRELAAELDSIPTSNPLKTVGLALLHPPDRADELRAQLPALMPALASDPHGLVTLAVAAEARHDLDTALAAWTRSYERFHEQGETADQTQSLRGRAGMQLLLGRLREGLTDAEYAVRMARDTGQPMMAAMAHATVARANALLGDVGEAQRALDEFHELAGVGPLAVASADARWAAGLIALGEHRYRDALVELTYVTVHPARALWAIADRTEAAVRAGRPDMVLDDLRRAETAASTSSYLTALTARSRALLADDESGFRTAVEAAEASDSTIELARTHLLYGEWLRRKRRPVDARSHLGEALRRFDVIGARTFAERAAAELRAAGEAPVRADAAGSAGRKSLTPQELQVAQLAAQGLSNKEIADRVYLSHRTVSTHLYRAYPKLGIAGRAQLAAALADR</sequence>
<dbReference type="PANTHER" id="PTHR16305">
    <property type="entry name" value="TESTICULAR SOLUBLE ADENYLYL CYCLASE"/>
    <property type="match status" value="1"/>
</dbReference>
<feature type="domain" description="HTH luxR-type" evidence="3">
    <location>
        <begin position="823"/>
        <end position="887"/>
    </location>
</feature>
<organism evidence="4 5">
    <name type="scientific">Cryptosporangium phraense</name>
    <dbReference type="NCBI Taxonomy" id="2593070"/>
    <lineage>
        <taxon>Bacteria</taxon>
        <taxon>Bacillati</taxon>
        <taxon>Actinomycetota</taxon>
        <taxon>Actinomycetes</taxon>
        <taxon>Cryptosporangiales</taxon>
        <taxon>Cryptosporangiaceae</taxon>
        <taxon>Cryptosporangium</taxon>
    </lineage>
</organism>
<evidence type="ECO:0000256" key="1">
    <source>
        <dbReference type="ARBA" id="ARBA00022741"/>
    </source>
</evidence>
<dbReference type="InterPro" id="IPR041664">
    <property type="entry name" value="AAA_16"/>
</dbReference>
<dbReference type="InterPro" id="IPR036388">
    <property type="entry name" value="WH-like_DNA-bd_sf"/>
</dbReference>
<dbReference type="Gene3D" id="1.25.40.10">
    <property type="entry name" value="Tetratricopeptide repeat domain"/>
    <property type="match status" value="1"/>
</dbReference>
<protein>
    <submittedName>
        <fullName evidence="4">AAA family ATPase</fullName>
    </submittedName>
</protein>
<dbReference type="Gene3D" id="3.40.50.300">
    <property type="entry name" value="P-loop containing nucleotide triphosphate hydrolases"/>
    <property type="match status" value="1"/>
</dbReference>
<keyword evidence="1" id="KW-0547">Nucleotide-binding</keyword>
<dbReference type="Proteomes" id="UP000317982">
    <property type="component" value="Unassembled WGS sequence"/>
</dbReference>
<dbReference type="SUPFAM" id="SSF46894">
    <property type="entry name" value="C-terminal effector domain of the bipartite response regulators"/>
    <property type="match status" value="1"/>
</dbReference>
<dbReference type="GO" id="GO:0003677">
    <property type="term" value="F:DNA binding"/>
    <property type="evidence" value="ECO:0007669"/>
    <property type="project" value="InterPro"/>
</dbReference>
<dbReference type="SUPFAM" id="SSF48452">
    <property type="entry name" value="TPR-like"/>
    <property type="match status" value="1"/>
</dbReference>
<dbReference type="CDD" id="cd06170">
    <property type="entry name" value="LuxR_C_like"/>
    <property type="match status" value="1"/>
</dbReference>
<keyword evidence="5" id="KW-1185">Reference proteome</keyword>
<dbReference type="Pfam" id="PF00196">
    <property type="entry name" value="GerE"/>
    <property type="match status" value="1"/>
</dbReference>
<accession>A0A545AV99</accession>
<dbReference type="AlphaFoldDB" id="A0A545AV99"/>
<proteinExistence type="predicted"/>
<dbReference type="Gene3D" id="1.10.10.10">
    <property type="entry name" value="Winged helix-like DNA-binding domain superfamily/Winged helix DNA-binding domain"/>
    <property type="match status" value="1"/>
</dbReference>